<dbReference type="InterPro" id="IPR011583">
    <property type="entry name" value="Chitinase_II/V-like_cat"/>
</dbReference>
<dbReference type="InterPro" id="IPR001223">
    <property type="entry name" value="Glyco_hydro18_cat"/>
</dbReference>
<dbReference type="Proteomes" id="UP000236546">
    <property type="component" value="Unassembled WGS sequence"/>
</dbReference>
<dbReference type="Gene3D" id="3.20.20.80">
    <property type="entry name" value="Glycosidases"/>
    <property type="match status" value="1"/>
</dbReference>
<dbReference type="PROSITE" id="PS51910">
    <property type="entry name" value="GH18_2"/>
    <property type="match status" value="1"/>
</dbReference>
<protein>
    <recommendedName>
        <fullName evidence="2">chitinase</fullName>
        <ecNumber evidence="2">3.2.1.14</ecNumber>
    </recommendedName>
</protein>
<gene>
    <name evidence="4" type="ORF">TGAMA5MH_10719</name>
</gene>
<feature type="domain" description="GH18" evidence="3">
    <location>
        <begin position="20"/>
        <end position="370"/>
    </location>
</feature>
<evidence type="ECO:0000256" key="1">
    <source>
        <dbReference type="ARBA" id="ARBA00008682"/>
    </source>
</evidence>
<evidence type="ECO:0000256" key="2">
    <source>
        <dbReference type="ARBA" id="ARBA00012729"/>
    </source>
</evidence>
<evidence type="ECO:0000259" key="3">
    <source>
        <dbReference type="PROSITE" id="PS51910"/>
    </source>
</evidence>
<dbReference type="GO" id="GO:0005576">
    <property type="term" value="C:extracellular region"/>
    <property type="evidence" value="ECO:0007669"/>
    <property type="project" value="TreeGrafter"/>
</dbReference>
<proteinExistence type="inferred from homology"/>
<comment type="similarity">
    <text evidence="1">Belongs to the glycosyl hydrolase 18 family. Chitinase class V subfamily.</text>
</comment>
<accession>A0A2K0SVN8</accession>
<reference evidence="4 5" key="1">
    <citation type="submission" date="2017-02" db="EMBL/GenBank/DDBJ databases">
        <title>Genomes of Trichoderma spp. with biocontrol activity.</title>
        <authorList>
            <person name="Gardiner D."/>
            <person name="Kazan K."/>
            <person name="Vos C."/>
            <person name="Harvey P."/>
        </authorList>
    </citation>
    <scope>NUCLEOTIDE SEQUENCE [LARGE SCALE GENOMIC DNA]</scope>
    <source>
        <strain evidence="4 5">A5MH</strain>
    </source>
</reference>
<dbReference type="AlphaFoldDB" id="A0A2K0SVN8"/>
<evidence type="ECO:0000313" key="4">
    <source>
        <dbReference type="EMBL" id="PNP37342.1"/>
    </source>
</evidence>
<sequence length="371" mass="40561">MRTSTVAAAAVAATGAMAKPRYLTYFDSWDTTNLPDHSITEGVTHVSTAFAASTIFNSGTWYQPFMPLNQIRALFDDGVKICMSVGGWGDTIGFSAGAKSNETRQTYAQNVATTVKTLGYDCVDIDWEFPGGNGQDYRQTPNSEKAWEIDAFPLFLQAIKDAVGQDIELSIAAPGRVEDMIAYTAENVAKINDIVDYVNVMTYDLMMRRMNTTTHHSGVSNSGDSISTYIERGLSPSKINLGFAFYAKWFETAPGFNCTTPVGCPTAELEAADGSDTGKSGAITFEAANMNGDFQHAVQNGIADEELGGQWYWDADKEVFWTWDTAEFVAQKFTDIVVKQQLGGVMNWALAQDSLDWSHFKAMQAGVKALQ</sequence>
<dbReference type="GO" id="GO:0005975">
    <property type="term" value="P:carbohydrate metabolic process"/>
    <property type="evidence" value="ECO:0007669"/>
    <property type="project" value="InterPro"/>
</dbReference>
<dbReference type="InterPro" id="IPR029070">
    <property type="entry name" value="Chitinase_insertion_sf"/>
</dbReference>
<dbReference type="SMART" id="SM00636">
    <property type="entry name" value="Glyco_18"/>
    <property type="match status" value="1"/>
</dbReference>
<dbReference type="GO" id="GO:0008843">
    <property type="term" value="F:endochitinase activity"/>
    <property type="evidence" value="ECO:0007669"/>
    <property type="project" value="UniProtKB-EC"/>
</dbReference>
<dbReference type="PANTHER" id="PTHR11177:SF337">
    <property type="entry name" value="CHITINASE"/>
    <property type="match status" value="1"/>
</dbReference>
<comment type="caution">
    <text evidence="4">The sequence shown here is derived from an EMBL/GenBank/DDBJ whole genome shotgun (WGS) entry which is preliminary data.</text>
</comment>
<dbReference type="SUPFAM" id="SSF51445">
    <property type="entry name" value="(Trans)glycosidases"/>
    <property type="match status" value="1"/>
</dbReference>
<dbReference type="InterPro" id="IPR017853">
    <property type="entry name" value="GH"/>
</dbReference>
<dbReference type="PANTHER" id="PTHR11177">
    <property type="entry name" value="CHITINASE"/>
    <property type="match status" value="1"/>
</dbReference>
<dbReference type="InterPro" id="IPR050314">
    <property type="entry name" value="Glycosyl_Hydrlase_18"/>
</dbReference>
<name>A0A2K0SVN8_9HYPO</name>
<dbReference type="GO" id="GO:0006032">
    <property type="term" value="P:chitin catabolic process"/>
    <property type="evidence" value="ECO:0007669"/>
    <property type="project" value="TreeGrafter"/>
</dbReference>
<dbReference type="EMBL" id="MTYH01000147">
    <property type="protein sequence ID" value="PNP37342.1"/>
    <property type="molecule type" value="Genomic_DNA"/>
</dbReference>
<organism evidence="4 5">
    <name type="scientific">Trichoderma gamsii</name>
    <dbReference type="NCBI Taxonomy" id="398673"/>
    <lineage>
        <taxon>Eukaryota</taxon>
        <taxon>Fungi</taxon>
        <taxon>Dikarya</taxon>
        <taxon>Ascomycota</taxon>
        <taxon>Pezizomycotina</taxon>
        <taxon>Sordariomycetes</taxon>
        <taxon>Hypocreomycetidae</taxon>
        <taxon>Hypocreales</taxon>
        <taxon>Hypocreaceae</taxon>
        <taxon>Trichoderma</taxon>
    </lineage>
</organism>
<dbReference type="GO" id="GO:0008061">
    <property type="term" value="F:chitin binding"/>
    <property type="evidence" value="ECO:0007669"/>
    <property type="project" value="InterPro"/>
</dbReference>
<dbReference type="Pfam" id="PF00704">
    <property type="entry name" value="Glyco_hydro_18"/>
    <property type="match status" value="1"/>
</dbReference>
<evidence type="ECO:0000313" key="5">
    <source>
        <dbReference type="Proteomes" id="UP000236546"/>
    </source>
</evidence>
<dbReference type="Gene3D" id="3.10.50.10">
    <property type="match status" value="1"/>
</dbReference>
<dbReference type="OrthoDB" id="73875at2759"/>
<dbReference type="EC" id="3.2.1.14" evidence="2"/>